<keyword evidence="2" id="KW-0547">Nucleotide-binding</keyword>
<reference evidence="6" key="1">
    <citation type="submission" date="2023-05" db="EMBL/GenBank/DDBJ databases">
        <title>Anaerotaeda fermentans gen. nov., sp. nov., a novel anaerobic planctomycete of the new family within the order Sedimentisphaerales isolated from Taman Peninsula, Russia.</title>
        <authorList>
            <person name="Khomyakova M.A."/>
            <person name="Merkel A.Y."/>
            <person name="Slobodkin A.I."/>
        </authorList>
    </citation>
    <scope>NUCLEOTIDE SEQUENCE</scope>
    <source>
        <strain evidence="6">M17dextr</strain>
    </source>
</reference>
<name>A0AAW6TVV3_9BACT</name>
<evidence type="ECO:0000256" key="4">
    <source>
        <dbReference type="ARBA" id="ARBA00038388"/>
    </source>
</evidence>
<feature type="domain" description="ABC transporter" evidence="5">
    <location>
        <begin position="10"/>
        <end position="248"/>
    </location>
</feature>
<evidence type="ECO:0000256" key="2">
    <source>
        <dbReference type="ARBA" id="ARBA00022741"/>
    </source>
</evidence>
<dbReference type="CDD" id="cd03255">
    <property type="entry name" value="ABC_MJ0796_LolCDE_FtsE"/>
    <property type="match status" value="1"/>
</dbReference>
<dbReference type="RefSeq" id="WP_349245192.1">
    <property type="nucleotide sequence ID" value="NZ_JASCXX010000013.1"/>
</dbReference>
<dbReference type="InterPro" id="IPR017871">
    <property type="entry name" value="ABC_transporter-like_CS"/>
</dbReference>
<dbReference type="PROSITE" id="PS00211">
    <property type="entry name" value="ABC_TRANSPORTER_1"/>
    <property type="match status" value="1"/>
</dbReference>
<comment type="caution">
    <text evidence="6">The sequence shown here is derived from an EMBL/GenBank/DDBJ whole genome shotgun (WGS) entry which is preliminary data.</text>
</comment>
<dbReference type="GO" id="GO:0098796">
    <property type="term" value="C:membrane protein complex"/>
    <property type="evidence" value="ECO:0007669"/>
    <property type="project" value="UniProtKB-ARBA"/>
</dbReference>
<dbReference type="PANTHER" id="PTHR24220:SF86">
    <property type="entry name" value="ABC TRANSPORTER ABCH.1"/>
    <property type="match status" value="1"/>
</dbReference>
<evidence type="ECO:0000256" key="1">
    <source>
        <dbReference type="ARBA" id="ARBA00022448"/>
    </source>
</evidence>
<dbReference type="InterPro" id="IPR015854">
    <property type="entry name" value="ABC_transpr_LolD-like"/>
</dbReference>
<dbReference type="Gene3D" id="3.40.50.300">
    <property type="entry name" value="P-loop containing nucleotide triphosphate hydrolases"/>
    <property type="match status" value="1"/>
</dbReference>
<evidence type="ECO:0000259" key="5">
    <source>
        <dbReference type="PROSITE" id="PS50893"/>
    </source>
</evidence>
<dbReference type="InterPro" id="IPR003439">
    <property type="entry name" value="ABC_transporter-like_ATP-bd"/>
</dbReference>
<keyword evidence="7" id="KW-1185">Reference proteome</keyword>
<dbReference type="InterPro" id="IPR003593">
    <property type="entry name" value="AAA+_ATPase"/>
</dbReference>
<evidence type="ECO:0000313" key="7">
    <source>
        <dbReference type="Proteomes" id="UP001431776"/>
    </source>
</evidence>
<evidence type="ECO:0000256" key="3">
    <source>
        <dbReference type="ARBA" id="ARBA00022840"/>
    </source>
</evidence>
<dbReference type="GO" id="GO:0005524">
    <property type="term" value="F:ATP binding"/>
    <property type="evidence" value="ECO:0007669"/>
    <property type="project" value="UniProtKB-KW"/>
</dbReference>
<evidence type="ECO:0000313" key="6">
    <source>
        <dbReference type="EMBL" id="MDI6449783.1"/>
    </source>
</evidence>
<dbReference type="SMART" id="SM00382">
    <property type="entry name" value="AAA"/>
    <property type="match status" value="1"/>
</dbReference>
<accession>A0AAW6TVV3</accession>
<dbReference type="SUPFAM" id="SSF52540">
    <property type="entry name" value="P-loop containing nucleoside triphosphate hydrolases"/>
    <property type="match status" value="1"/>
</dbReference>
<comment type="similarity">
    <text evidence="4">Belongs to the ABC transporter superfamily. Macrolide exporter (TC 3.A.1.122) family.</text>
</comment>
<dbReference type="InterPro" id="IPR027417">
    <property type="entry name" value="P-loop_NTPase"/>
</dbReference>
<dbReference type="Pfam" id="PF00005">
    <property type="entry name" value="ABC_tran"/>
    <property type="match status" value="1"/>
</dbReference>
<dbReference type="Proteomes" id="UP001431776">
    <property type="component" value="Unassembled WGS sequence"/>
</dbReference>
<dbReference type="AlphaFoldDB" id="A0AAW6TVV3"/>
<dbReference type="InterPro" id="IPR017911">
    <property type="entry name" value="MacB-like_ATP-bd"/>
</dbReference>
<gene>
    <name evidence="6" type="ORF">QJ522_12060</name>
</gene>
<sequence>MPTPHNKVVIRLDNVTRVYKVGVERIHALDGVNLELRQNEYVAVMGPSGSGKSTLMNLLGCLDRCTSGVYELDGYDTTRLGAGGLAHIRNTRIGFVFQSFELMGRSSALKNVEMPLIYSRDGWWSRHKRARHMLERVGLGDRVKHRPNQLSGGEKQRVAIARALVCNPSILLADEPTGNLDSKTSEDILRLFDQLHAEGQTIVLVTHEESVARHAKRVIRMMDGRIFTDLTSEEDQARRATLAEHFGEVSK</sequence>
<organism evidence="6 7">
    <name type="scientific">Anaerobaca lacustris</name>
    <dbReference type="NCBI Taxonomy" id="3044600"/>
    <lineage>
        <taxon>Bacteria</taxon>
        <taxon>Pseudomonadati</taxon>
        <taxon>Planctomycetota</taxon>
        <taxon>Phycisphaerae</taxon>
        <taxon>Sedimentisphaerales</taxon>
        <taxon>Anaerobacaceae</taxon>
        <taxon>Anaerobaca</taxon>
    </lineage>
</organism>
<keyword evidence="3 6" id="KW-0067">ATP-binding</keyword>
<dbReference type="EMBL" id="JASCXX010000013">
    <property type="protein sequence ID" value="MDI6449783.1"/>
    <property type="molecule type" value="Genomic_DNA"/>
</dbReference>
<dbReference type="PANTHER" id="PTHR24220">
    <property type="entry name" value="IMPORT ATP-BINDING PROTEIN"/>
    <property type="match status" value="1"/>
</dbReference>
<dbReference type="GO" id="GO:0005886">
    <property type="term" value="C:plasma membrane"/>
    <property type="evidence" value="ECO:0007669"/>
    <property type="project" value="TreeGrafter"/>
</dbReference>
<dbReference type="FunFam" id="3.40.50.300:FF:000032">
    <property type="entry name" value="Export ABC transporter ATP-binding protein"/>
    <property type="match status" value="1"/>
</dbReference>
<proteinExistence type="inferred from homology"/>
<keyword evidence="1" id="KW-0813">Transport</keyword>
<dbReference type="PROSITE" id="PS50893">
    <property type="entry name" value="ABC_TRANSPORTER_2"/>
    <property type="match status" value="1"/>
</dbReference>
<protein>
    <submittedName>
        <fullName evidence="6">ABC transporter ATP-binding protein</fullName>
    </submittedName>
</protein>
<dbReference type="GO" id="GO:0016887">
    <property type="term" value="F:ATP hydrolysis activity"/>
    <property type="evidence" value="ECO:0007669"/>
    <property type="project" value="InterPro"/>
</dbReference>
<dbReference type="GO" id="GO:0022857">
    <property type="term" value="F:transmembrane transporter activity"/>
    <property type="evidence" value="ECO:0007669"/>
    <property type="project" value="UniProtKB-ARBA"/>
</dbReference>